<dbReference type="GO" id="GO:0003735">
    <property type="term" value="F:structural constituent of ribosome"/>
    <property type="evidence" value="ECO:0007669"/>
    <property type="project" value="EnsemblFungi"/>
</dbReference>
<dbReference type="GO" id="GO:0005763">
    <property type="term" value="C:mitochondrial small ribosomal subunit"/>
    <property type="evidence" value="ECO:0007669"/>
    <property type="project" value="EnsemblFungi"/>
</dbReference>
<reference evidence="9" key="1">
    <citation type="submission" date="2016-05" db="EMBL/GenBank/DDBJ databases">
        <title>Comparative genomics of biotechnologically important yeasts.</title>
        <authorList>
            <consortium name="DOE Joint Genome Institute"/>
            <person name="Riley R."/>
            <person name="Haridas S."/>
            <person name="Wolfe K.H."/>
            <person name="Lopes M.R."/>
            <person name="Hittinger C.T."/>
            <person name="Goker M."/>
            <person name="Salamov A."/>
            <person name="Wisecaver J."/>
            <person name="Long T.M."/>
            <person name="Aerts A.L."/>
            <person name="Barry K."/>
            <person name="Choi C."/>
            <person name="Clum A."/>
            <person name="Coughlan A.Y."/>
            <person name="Deshpande S."/>
            <person name="Douglass A.P."/>
            <person name="Hanson S.J."/>
            <person name="Klenk H.-P."/>
            <person name="Labutti K."/>
            <person name="Lapidus A."/>
            <person name="Lindquist E."/>
            <person name="Lipzen A."/>
            <person name="Meier-Kolthoff J.P."/>
            <person name="Ohm R.A."/>
            <person name="Otillar R.P."/>
            <person name="Pangilinan J."/>
            <person name="Peng Y."/>
            <person name="Rokas A."/>
            <person name="Rosa C.A."/>
            <person name="Scheuner C."/>
            <person name="Sibirny A.A."/>
            <person name="Slot J.C."/>
            <person name="Stielow J.B."/>
            <person name="Sun H."/>
            <person name="Kurtzman C.P."/>
            <person name="Blackwell M."/>
            <person name="Grigoriev I.V."/>
            <person name="Jeffries T.W."/>
        </authorList>
    </citation>
    <scope>NUCLEOTIDE SEQUENCE [LARGE SCALE GENOMIC DNA]</scope>
    <source>
        <strain evidence="9">NRRL Y-1933</strain>
    </source>
</reference>
<dbReference type="GO" id="GO:0006412">
    <property type="term" value="P:translation"/>
    <property type="evidence" value="ECO:0007669"/>
    <property type="project" value="InterPro"/>
</dbReference>
<evidence type="ECO:0000256" key="2">
    <source>
        <dbReference type="ARBA" id="ARBA00022946"/>
    </source>
</evidence>
<keyword evidence="9" id="KW-1185">Reference proteome</keyword>
<keyword evidence="2" id="KW-0809">Transit peptide</keyword>
<dbReference type="SUPFAM" id="SSF54211">
    <property type="entry name" value="Ribosomal protein S5 domain 2-like"/>
    <property type="match status" value="1"/>
</dbReference>
<evidence type="ECO:0000256" key="4">
    <source>
        <dbReference type="ARBA" id="ARBA00023274"/>
    </source>
</evidence>
<dbReference type="InterPro" id="IPR020574">
    <property type="entry name" value="Ribosomal_uS9_CS"/>
</dbReference>
<dbReference type="InterPro" id="IPR020568">
    <property type="entry name" value="Ribosomal_Su5_D2-typ_SF"/>
</dbReference>
<dbReference type="InterPro" id="IPR014721">
    <property type="entry name" value="Ribsml_uS5_D2-typ_fold_subgr"/>
</dbReference>
<dbReference type="InterPro" id="IPR023035">
    <property type="entry name" value="Ribosomal_uS9_bac/plastid"/>
</dbReference>
<sequence length="275" mass="31084">MTSKPEDLRLLVSPSLEHEKLRDSELERLRIVPTLKTFFGGNPVHEDNMNNLNALLRKYINLPTKTLQTQELQSFKPVSFEEYKERCKSGSRLKTKHHRELTGILNRLRSIDRQLMPADVAETLREFSSSKADLFGASEKKLQSLDTFGRAVTVGKRKTSIADVYLVKGEGHVIINGKSLTSAFPNDSDRKKVLFPFNVVSQEAKYNIFAEVRGGGVSGQVEAIMYGIAKGLVVHNPLLKSRLRKAGLMTRDNRIVERKKPGKVKARKSPTWVKR</sequence>
<evidence type="ECO:0000313" key="9">
    <source>
        <dbReference type="Proteomes" id="UP000095085"/>
    </source>
</evidence>
<evidence type="ECO:0000256" key="1">
    <source>
        <dbReference type="ARBA" id="ARBA00005251"/>
    </source>
</evidence>
<gene>
    <name evidence="8" type="ORF">HYPBUDRAFT_162907</name>
</gene>
<dbReference type="Gene3D" id="3.30.230.10">
    <property type="match status" value="1"/>
</dbReference>
<evidence type="ECO:0000313" key="8">
    <source>
        <dbReference type="EMBL" id="ODV66154.1"/>
    </source>
</evidence>
<keyword evidence="4 7" id="KW-0687">Ribonucleoprotein</keyword>
<dbReference type="PANTHER" id="PTHR21569">
    <property type="entry name" value="RIBOSOMAL PROTEIN S9"/>
    <property type="match status" value="1"/>
</dbReference>
<evidence type="ECO:0000256" key="6">
    <source>
        <dbReference type="ARBA" id="ARBA00042623"/>
    </source>
</evidence>
<name>A0A1E4RFW4_9ASCO</name>
<dbReference type="RefSeq" id="XP_020075221.1">
    <property type="nucleotide sequence ID" value="XM_020222593.1"/>
</dbReference>
<organism evidence="8 9">
    <name type="scientific">Hyphopichia burtonii NRRL Y-1933</name>
    <dbReference type="NCBI Taxonomy" id="984485"/>
    <lineage>
        <taxon>Eukaryota</taxon>
        <taxon>Fungi</taxon>
        <taxon>Dikarya</taxon>
        <taxon>Ascomycota</taxon>
        <taxon>Saccharomycotina</taxon>
        <taxon>Pichiomycetes</taxon>
        <taxon>Debaryomycetaceae</taxon>
        <taxon>Hyphopichia</taxon>
    </lineage>
</organism>
<comment type="similarity">
    <text evidence="1 7">Belongs to the universal ribosomal protein uS9 family.</text>
</comment>
<accession>A0A1E4RFW4</accession>
<dbReference type="EMBL" id="KV454543">
    <property type="protein sequence ID" value="ODV66154.1"/>
    <property type="molecule type" value="Genomic_DNA"/>
</dbReference>
<dbReference type="OrthoDB" id="10254627at2759"/>
<dbReference type="FunFam" id="3.30.230.10:FF:000001">
    <property type="entry name" value="30S ribosomal protein S9"/>
    <property type="match status" value="1"/>
</dbReference>
<keyword evidence="3 7" id="KW-0689">Ribosomal protein</keyword>
<protein>
    <recommendedName>
        <fullName evidence="5">Small ribosomal subunit protein uS9m</fullName>
    </recommendedName>
    <alternativeName>
        <fullName evidence="6">37S ribosomal protein S9, mitochondrial</fullName>
    </alternativeName>
</protein>
<dbReference type="Pfam" id="PF00380">
    <property type="entry name" value="Ribosomal_S9"/>
    <property type="match status" value="1"/>
</dbReference>
<dbReference type="GeneID" id="30997142"/>
<dbReference type="Proteomes" id="UP000095085">
    <property type="component" value="Unassembled WGS sequence"/>
</dbReference>
<dbReference type="PANTHER" id="PTHR21569:SF1">
    <property type="entry name" value="SMALL RIBOSOMAL SUBUNIT PROTEIN US9M"/>
    <property type="match status" value="1"/>
</dbReference>
<dbReference type="AlphaFoldDB" id="A0A1E4RFW4"/>
<dbReference type="PROSITE" id="PS00360">
    <property type="entry name" value="RIBOSOMAL_S9"/>
    <property type="match status" value="1"/>
</dbReference>
<dbReference type="GO" id="GO:0003723">
    <property type="term" value="F:RNA binding"/>
    <property type="evidence" value="ECO:0007669"/>
    <property type="project" value="TreeGrafter"/>
</dbReference>
<dbReference type="STRING" id="984485.A0A1E4RFW4"/>
<evidence type="ECO:0000256" key="3">
    <source>
        <dbReference type="ARBA" id="ARBA00022980"/>
    </source>
</evidence>
<proteinExistence type="inferred from homology"/>
<evidence type="ECO:0000256" key="7">
    <source>
        <dbReference type="RuleBase" id="RU003815"/>
    </source>
</evidence>
<evidence type="ECO:0000256" key="5">
    <source>
        <dbReference type="ARBA" id="ARBA00039318"/>
    </source>
</evidence>
<dbReference type="NCBIfam" id="NF001099">
    <property type="entry name" value="PRK00132.1"/>
    <property type="match status" value="1"/>
</dbReference>
<dbReference type="InterPro" id="IPR000754">
    <property type="entry name" value="Ribosomal_uS9"/>
</dbReference>